<dbReference type="InterPro" id="IPR043131">
    <property type="entry name" value="BCAT-like_N"/>
</dbReference>
<dbReference type="NCBIfam" id="NF005888">
    <property type="entry name" value="PRK07849.1-3"/>
    <property type="match status" value="1"/>
</dbReference>
<comment type="similarity">
    <text evidence="1">Belongs to the class-IV pyridoxal-phosphate-dependent aminotransferase family.</text>
</comment>
<evidence type="ECO:0000256" key="1">
    <source>
        <dbReference type="ARBA" id="ARBA00009320"/>
    </source>
</evidence>
<name>A0ABM8GCS2_9MICO</name>
<dbReference type="PANTHER" id="PTHR42743">
    <property type="entry name" value="AMINO-ACID AMINOTRANSFERASE"/>
    <property type="match status" value="1"/>
</dbReference>
<dbReference type="Proteomes" id="UP001321498">
    <property type="component" value="Chromosome"/>
</dbReference>
<reference evidence="4" key="1">
    <citation type="journal article" date="2019" name="Int. J. Syst. Evol. Microbiol.">
        <title>The Global Catalogue of Microorganisms (GCM) 10K type strain sequencing project: providing services to taxonomists for standard genome sequencing and annotation.</title>
        <authorList>
            <consortium name="The Broad Institute Genomics Platform"/>
            <consortium name="The Broad Institute Genome Sequencing Center for Infectious Disease"/>
            <person name="Wu L."/>
            <person name="Ma J."/>
        </authorList>
    </citation>
    <scope>NUCLEOTIDE SEQUENCE [LARGE SCALE GENOMIC DNA]</scope>
    <source>
        <strain evidence="4">NBRC 108725</strain>
    </source>
</reference>
<evidence type="ECO:0000256" key="2">
    <source>
        <dbReference type="SAM" id="MobiDB-lite"/>
    </source>
</evidence>
<keyword evidence="4" id="KW-1185">Reference proteome</keyword>
<proteinExistence type="inferred from homology"/>
<dbReference type="PANTHER" id="PTHR42743:SF11">
    <property type="entry name" value="AMINODEOXYCHORISMATE LYASE"/>
    <property type="match status" value="1"/>
</dbReference>
<sequence>MPTTALALLNQPSSDAPPHTEELPPFALVDPADPHVRVLDLGVTRGDGVFETISVGSGHPQALEAHLRRFARSAAALELPAPDEQAWNAAVRAAAAAIDPVPEAYVKTILTRGVEGDGRPTGWAYAAPAEDFTAARRDGIRVVLLDRGYRHDVAQTSPWLLQGAKSLSYAVNRAVVREAKRRGADDVVFVSSDGYLLEGSTSNLLLRVGDTLITPGTNLGILPGTTQGDLFAFAAERGLGTDYALLHADDLMAADAAWLVSSVRHAAPIREVDGTPRAIDADFTSALNAFLVARTE</sequence>
<dbReference type="SUPFAM" id="SSF56752">
    <property type="entry name" value="D-aminoacid aminotransferase-like PLP-dependent enzymes"/>
    <property type="match status" value="1"/>
</dbReference>
<dbReference type="InterPro" id="IPR050571">
    <property type="entry name" value="Class-IV_PLP-Dep_Aminotrnsfr"/>
</dbReference>
<dbReference type="Gene3D" id="3.30.470.10">
    <property type="match status" value="1"/>
</dbReference>
<keyword evidence="3" id="KW-0456">Lyase</keyword>
<dbReference type="InterPro" id="IPR001544">
    <property type="entry name" value="Aminotrans_IV"/>
</dbReference>
<dbReference type="InterPro" id="IPR036038">
    <property type="entry name" value="Aminotransferase-like"/>
</dbReference>
<accession>A0ABM8GCS2</accession>
<dbReference type="GO" id="GO:0016829">
    <property type="term" value="F:lyase activity"/>
    <property type="evidence" value="ECO:0007669"/>
    <property type="project" value="UniProtKB-KW"/>
</dbReference>
<dbReference type="EMBL" id="AP027731">
    <property type="protein sequence ID" value="BDZ46024.1"/>
    <property type="molecule type" value="Genomic_DNA"/>
</dbReference>
<evidence type="ECO:0000313" key="4">
    <source>
        <dbReference type="Proteomes" id="UP001321498"/>
    </source>
</evidence>
<organism evidence="3 4">
    <name type="scientific">Naasia aerilata</name>
    <dbReference type="NCBI Taxonomy" id="1162966"/>
    <lineage>
        <taxon>Bacteria</taxon>
        <taxon>Bacillati</taxon>
        <taxon>Actinomycetota</taxon>
        <taxon>Actinomycetes</taxon>
        <taxon>Micrococcales</taxon>
        <taxon>Microbacteriaceae</taxon>
        <taxon>Naasia</taxon>
    </lineage>
</organism>
<dbReference type="Pfam" id="PF01063">
    <property type="entry name" value="Aminotran_4"/>
    <property type="match status" value="1"/>
</dbReference>
<dbReference type="Gene3D" id="3.20.10.10">
    <property type="entry name" value="D-amino Acid Aminotransferase, subunit A, domain 2"/>
    <property type="match status" value="1"/>
</dbReference>
<dbReference type="RefSeq" id="WP_286276129.1">
    <property type="nucleotide sequence ID" value="NZ_AP027731.1"/>
</dbReference>
<feature type="region of interest" description="Disordered" evidence="2">
    <location>
        <begin position="1"/>
        <end position="23"/>
    </location>
</feature>
<dbReference type="InterPro" id="IPR043132">
    <property type="entry name" value="BCAT-like_C"/>
</dbReference>
<protein>
    <submittedName>
        <fullName evidence="3">4-amino-4-deoxychorismate lyase</fullName>
    </submittedName>
</protein>
<gene>
    <name evidence="3" type="ORF">GCM10025866_19330</name>
</gene>
<evidence type="ECO:0000313" key="3">
    <source>
        <dbReference type="EMBL" id="BDZ46024.1"/>
    </source>
</evidence>